<feature type="transmembrane region" description="Helical" evidence="1">
    <location>
        <begin position="273"/>
        <end position="293"/>
    </location>
</feature>
<dbReference type="NCBIfam" id="TIGR00254">
    <property type="entry name" value="GGDEF"/>
    <property type="match status" value="1"/>
</dbReference>
<feature type="transmembrane region" description="Helical" evidence="1">
    <location>
        <begin position="179"/>
        <end position="200"/>
    </location>
</feature>
<dbReference type="PROSITE" id="PS50887">
    <property type="entry name" value="GGDEF"/>
    <property type="match status" value="1"/>
</dbReference>
<evidence type="ECO:0000313" key="4">
    <source>
        <dbReference type="Proteomes" id="UP000245905"/>
    </source>
</evidence>
<feature type="transmembrane region" description="Helical" evidence="1">
    <location>
        <begin position="207"/>
        <end position="228"/>
    </location>
</feature>
<dbReference type="PANTHER" id="PTHR45138">
    <property type="entry name" value="REGULATORY COMPONENTS OF SENSORY TRANSDUCTION SYSTEM"/>
    <property type="match status" value="1"/>
</dbReference>
<feature type="transmembrane region" description="Helical" evidence="1">
    <location>
        <begin position="305"/>
        <end position="326"/>
    </location>
</feature>
<protein>
    <recommendedName>
        <fullName evidence="2">GGDEF domain-containing protein</fullName>
    </recommendedName>
</protein>
<name>A0A2U2EJK1_9FIRM</name>
<gene>
    <name evidence="3" type="ORF">LD38_01055</name>
</gene>
<keyword evidence="1" id="KW-1133">Transmembrane helix</keyword>
<dbReference type="InterPro" id="IPR029787">
    <property type="entry name" value="Nucleotide_cyclase"/>
</dbReference>
<dbReference type="InterPro" id="IPR050469">
    <property type="entry name" value="Diguanylate_Cyclase"/>
</dbReference>
<evidence type="ECO:0000259" key="2">
    <source>
        <dbReference type="PROSITE" id="PS50887"/>
    </source>
</evidence>
<dbReference type="GO" id="GO:0052621">
    <property type="term" value="F:diguanylate cyclase activity"/>
    <property type="evidence" value="ECO:0007669"/>
    <property type="project" value="TreeGrafter"/>
</dbReference>
<feature type="transmembrane region" description="Helical" evidence="1">
    <location>
        <begin position="333"/>
        <end position="357"/>
    </location>
</feature>
<reference evidence="3 4" key="1">
    <citation type="submission" date="2014-09" db="EMBL/GenBank/DDBJ databases">
        <title>Butyrate-producing bacteria isolated from human gut.</title>
        <authorList>
            <person name="Zhang Q."/>
            <person name="Zhao L."/>
        </authorList>
    </citation>
    <scope>NUCLEOTIDE SEQUENCE [LARGE SCALE GENOMIC DNA]</scope>
    <source>
        <strain evidence="3 4">R22</strain>
    </source>
</reference>
<dbReference type="Pfam" id="PF00990">
    <property type="entry name" value="GGDEF"/>
    <property type="match status" value="1"/>
</dbReference>
<feature type="transmembrane region" description="Helical" evidence="1">
    <location>
        <begin position="240"/>
        <end position="261"/>
    </location>
</feature>
<dbReference type="PANTHER" id="PTHR45138:SF9">
    <property type="entry name" value="DIGUANYLATE CYCLASE DGCM-RELATED"/>
    <property type="match status" value="1"/>
</dbReference>
<dbReference type="InterPro" id="IPR000160">
    <property type="entry name" value="GGDEF_dom"/>
</dbReference>
<dbReference type="InterPro" id="IPR043128">
    <property type="entry name" value="Rev_trsase/Diguanyl_cyclase"/>
</dbReference>
<dbReference type="Gene3D" id="3.30.70.270">
    <property type="match status" value="1"/>
</dbReference>
<organism evidence="3 4">
    <name type="scientific">Agathobacter rectalis</name>
    <dbReference type="NCBI Taxonomy" id="39491"/>
    <lineage>
        <taxon>Bacteria</taxon>
        <taxon>Bacillati</taxon>
        <taxon>Bacillota</taxon>
        <taxon>Clostridia</taxon>
        <taxon>Lachnospirales</taxon>
        <taxon>Lachnospiraceae</taxon>
        <taxon>Agathobacter</taxon>
    </lineage>
</organism>
<evidence type="ECO:0000256" key="1">
    <source>
        <dbReference type="SAM" id="Phobius"/>
    </source>
</evidence>
<dbReference type="SUPFAM" id="SSF55073">
    <property type="entry name" value="Nucleotide cyclase"/>
    <property type="match status" value="1"/>
</dbReference>
<feature type="transmembrane region" description="Helical" evidence="1">
    <location>
        <begin position="363"/>
        <end position="381"/>
    </location>
</feature>
<feature type="transmembrane region" description="Helical" evidence="1">
    <location>
        <begin position="21"/>
        <end position="40"/>
    </location>
</feature>
<accession>A0A2U2EJK1</accession>
<dbReference type="EMBL" id="JRFS01000002">
    <property type="protein sequence ID" value="PWE84691.1"/>
    <property type="molecule type" value="Genomic_DNA"/>
</dbReference>
<dbReference type="SMART" id="SM00267">
    <property type="entry name" value="GGDEF"/>
    <property type="match status" value="1"/>
</dbReference>
<sequence length="557" mass="63264">MKGIFMEKSLKKDIIINRLPVVIYFILIFAALMVIISAVAPMSNHEPKTTDTYSDFSTGWLNCEESEASLDHLSGTTVIHRTITADDCNKTLFFFAKTSNIKVFIDGVCQYRNNHFSSQFFGKTPGALFVNVLIPAESDGKLLEIEIENPYKDDDSAKLDEMYIGDISDIIQFQQQKRFNSFCISFIIMVLGVVMLLLFIPLTRQKIVGIEFLNLGVTAFVSGLYLTTDGRYLQLVFGDAHIYHVIAETALRLSILPFLIFLSQMYDSYSKRISAILCVIGEIAFAGCFIGEITEIMDYHETLFLVHVVFAISMLFILVSTIKGIVKAPKENIYHNIGCIVLSFMAMTDIIILWRGTGRETSYFIRLGILIFFFMEMVQIIKKFLASYQRNIKNELLSRLAYHDGLTDLLNRTSYMEKVKELEDDENPYMLIAIYDVNNLKKVNDTMGHQKGDEMIKRVADVMSASLGKYGQCYRVGGDEFVFISTKPDIETVFMNASKKMMDNLGCITDGNNIVPITAAMGYAVKNDNSTKDINEIIREADSRMYEKKRSMKHRKA</sequence>
<dbReference type="AlphaFoldDB" id="A0A2U2EJK1"/>
<feature type="domain" description="GGDEF" evidence="2">
    <location>
        <begin position="428"/>
        <end position="557"/>
    </location>
</feature>
<keyword evidence="1" id="KW-0812">Transmembrane</keyword>
<dbReference type="CDD" id="cd01949">
    <property type="entry name" value="GGDEF"/>
    <property type="match status" value="1"/>
</dbReference>
<proteinExistence type="predicted"/>
<keyword evidence="1" id="KW-0472">Membrane</keyword>
<evidence type="ECO:0000313" key="3">
    <source>
        <dbReference type="EMBL" id="PWE84691.1"/>
    </source>
</evidence>
<comment type="caution">
    <text evidence="3">The sequence shown here is derived from an EMBL/GenBank/DDBJ whole genome shotgun (WGS) entry which is preliminary data.</text>
</comment>
<dbReference type="Proteomes" id="UP000245905">
    <property type="component" value="Unassembled WGS sequence"/>
</dbReference>